<dbReference type="Gene3D" id="2.40.160.210">
    <property type="entry name" value="Acyl-CoA thioesterase, double hotdog domain"/>
    <property type="match status" value="1"/>
</dbReference>
<reference evidence="3 4" key="1">
    <citation type="submission" date="2015-11" db="EMBL/GenBank/DDBJ databases">
        <title>Genome sequences of Lysobacter enzymogenes strain C3 and Lysobacter antibioticus ATCC 29479.</title>
        <authorList>
            <person name="Kobayashi D.Y."/>
        </authorList>
    </citation>
    <scope>NUCLEOTIDE SEQUENCE [LARGE SCALE GENOMIC DNA]</scope>
    <source>
        <strain evidence="3 4">C3</strain>
    </source>
</reference>
<sequence>MSAADRPHDDDTPWYFEPLGGLRFAPSAHVGGGWNPREQHIAPAFGLLTHLIERHRDQRRDDGLVLGRLCFDIHGVLPMAPFEVELEVIRPGRTIERVEARIVHGGRTAVVLHAWLLARTDTAALAGTPEPPLPAPEQLPPWDFGSVWPGGFVRSVRARRREQAPGRCVFWVDTDVALLQGETVSPTARLLGLVDIANGATPRVAPERAVFPNLDLTAHLLRAPVGAWIGFDTSVSFGPDGIGLTHSWVHDERGLVGTVSQCLTVRPVAVQPGRSYKGARRV</sequence>
<dbReference type="Pfam" id="PF20789">
    <property type="entry name" value="4HBT_3C"/>
    <property type="match status" value="1"/>
</dbReference>
<feature type="domain" description="Acyl-CoA thioesterase-like N-terminal HotDog" evidence="1">
    <location>
        <begin position="33"/>
        <end position="116"/>
    </location>
</feature>
<feature type="domain" description="Acyl-CoA thioesterase-like C-terminal" evidence="2">
    <location>
        <begin position="136"/>
        <end position="264"/>
    </location>
</feature>
<evidence type="ECO:0000259" key="2">
    <source>
        <dbReference type="Pfam" id="PF20789"/>
    </source>
</evidence>
<proteinExistence type="predicted"/>
<accession>A0A0S2DFS2</accession>
<dbReference type="InterPro" id="IPR049450">
    <property type="entry name" value="ACOT8-like_C"/>
</dbReference>
<protein>
    <recommendedName>
        <fullName evidence="5">Thioesterase family protein</fullName>
    </recommendedName>
</protein>
<dbReference type="InterPro" id="IPR049449">
    <property type="entry name" value="TesB_ACOT8-like_N"/>
</dbReference>
<dbReference type="InterPro" id="IPR042171">
    <property type="entry name" value="Acyl-CoA_hotdog"/>
</dbReference>
<evidence type="ECO:0008006" key="5">
    <source>
        <dbReference type="Google" id="ProtNLM"/>
    </source>
</evidence>
<gene>
    <name evidence="3" type="ORF">GLE_1846</name>
</gene>
<dbReference type="InterPro" id="IPR029069">
    <property type="entry name" value="HotDog_dom_sf"/>
</dbReference>
<dbReference type="EMBL" id="CP013140">
    <property type="protein sequence ID" value="ALN57198.1"/>
    <property type="molecule type" value="Genomic_DNA"/>
</dbReference>
<dbReference type="Pfam" id="PF13622">
    <property type="entry name" value="4HBT_3"/>
    <property type="match status" value="1"/>
</dbReference>
<name>A0A0S2DFS2_LYSEN</name>
<dbReference type="AlphaFoldDB" id="A0A0S2DFS2"/>
<dbReference type="KEGG" id="lez:GLE_1846"/>
<organism evidence="3 4">
    <name type="scientific">Lysobacter enzymogenes</name>
    <dbReference type="NCBI Taxonomy" id="69"/>
    <lineage>
        <taxon>Bacteria</taxon>
        <taxon>Pseudomonadati</taxon>
        <taxon>Pseudomonadota</taxon>
        <taxon>Gammaproteobacteria</taxon>
        <taxon>Lysobacterales</taxon>
        <taxon>Lysobacteraceae</taxon>
        <taxon>Lysobacter</taxon>
    </lineage>
</organism>
<evidence type="ECO:0000313" key="3">
    <source>
        <dbReference type="EMBL" id="ALN57198.1"/>
    </source>
</evidence>
<dbReference type="SUPFAM" id="SSF54637">
    <property type="entry name" value="Thioesterase/thiol ester dehydrase-isomerase"/>
    <property type="match status" value="1"/>
</dbReference>
<dbReference type="STRING" id="69.GLE_1846"/>
<dbReference type="Proteomes" id="UP000061569">
    <property type="component" value="Chromosome"/>
</dbReference>
<dbReference type="PATRIC" id="fig|69.6.peg.1817"/>
<evidence type="ECO:0000313" key="4">
    <source>
        <dbReference type="Proteomes" id="UP000061569"/>
    </source>
</evidence>
<evidence type="ECO:0000259" key="1">
    <source>
        <dbReference type="Pfam" id="PF13622"/>
    </source>
</evidence>
<dbReference type="OrthoDB" id="1413770at2"/>